<dbReference type="FunFam" id="1.50.10.130:FF:000002">
    <property type="entry name" value="Ent-copalyl diphosphate synthase, chloroplastic"/>
    <property type="match status" value="1"/>
</dbReference>
<dbReference type="Pfam" id="PF03936">
    <property type="entry name" value="Terpene_synth_C"/>
    <property type="match status" value="1"/>
</dbReference>
<feature type="domain" description="Terpene synthase metal-binding" evidence="7">
    <location>
        <begin position="429"/>
        <end position="665"/>
    </location>
</feature>
<dbReference type="Gene3D" id="1.50.10.130">
    <property type="entry name" value="Terpene synthase, N-terminal domain"/>
    <property type="match status" value="1"/>
</dbReference>
<dbReference type="Pfam" id="PF01397">
    <property type="entry name" value="Terpene_synth"/>
    <property type="match status" value="1"/>
</dbReference>
<dbReference type="PANTHER" id="PTHR31739">
    <property type="entry name" value="ENT-COPALYL DIPHOSPHATE SYNTHASE, CHLOROPLASTIC"/>
    <property type="match status" value="1"/>
</dbReference>
<evidence type="ECO:0000256" key="5">
    <source>
        <dbReference type="SAM" id="Coils"/>
    </source>
</evidence>
<reference evidence="8 9" key="1">
    <citation type="submission" date="2024-04" db="EMBL/GenBank/DDBJ databases">
        <authorList>
            <person name="Fracassetti M."/>
        </authorList>
    </citation>
    <scope>NUCLEOTIDE SEQUENCE [LARGE SCALE GENOMIC DNA]</scope>
</reference>
<evidence type="ECO:0000259" key="7">
    <source>
        <dbReference type="Pfam" id="PF03936"/>
    </source>
</evidence>
<evidence type="ECO:0000256" key="3">
    <source>
        <dbReference type="ARBA" id="ARBA00022842"/>
    </source>
</evidence>
<dbReference type="Proteomes" id="UP001497516">
    <property type="component" value="Chromosome 2"/>
</dbReference>
<dbReference type="InterPro" id="IPR001906">
    <property type="entry name" value="Terpene_synth_N"/>
</dbReference>
<keyword evidence="5" id="KW-0175">Coiled coil</keyword>
<evidence type="ECO:0000256" key="1">
    <source>
        <dbReference type="ARBA" id="ARBA00001946"/>
    </source>
</evidence>
<feature type="coiled-coil region" evidence="5">
    <location>
        <begin position="647"/>
        <end position="674"/>
    </location>
</feature>
<dbReference type="PANTHER" id="PTHR31739:SF3">
    <property type="entry name" value="ENT-KAUR-16-ENE SYNTHASE, CHLOROPLASTIC"/>
    <property type="match status" value="1"/>
</dbReference>
<dbReference type="Gene3D" id="1.10.600.10">
    <property type="entry name" value="Farnesyl Diphosphate Synthase"/>
    <property type="match status" value="1"/>
</dbReference>
<evidence type="ECO:0000313" key="9">
    <source>
        <dbReference type="Proteomes" id="UP001497516"/>
    </source>
</evidence>
<dbReference type="SUPFAM" id="SSF48239">
    <property type="entry name" value="Terpenoid cyclases/Protein prenyltransferases"/>
    <property type="match status" value="2"/>
</dbReference>
<dbReference type="InterPro" id="IPR036965">
    <property type="entry name" value="Terpene_synth_N_sf"/>
</dbReference>
<dbReference type="GO" id="GO:0009686">
    <property type="term" value="P:gibberellin biosynthetic process"/>
    <property type="evidence" value="ECO:0007669"/>
    <property type="project" value="TreeGrafter"/>
</dbReference>
<keyword evidence="3" id="KW-0460">Magnesium</keyword>
<dbReference type="SFLD" id="SFLDG01014">
    <property type="entry name" value="Terpene_Cyclase_Like_1_N-term"/>
    <property type="match status" value="1"/>
</dbReference>
<dbReference type="SUPFAM" id="SSF48576">
    <property type="entry name" value="Terpenoid synthases"/>
    <property type="match status" value="1"/>
</dbReference>
<dbReference type="InterPro" id="IPR008930">
    <property type="entry name" value="Terpenoid_cyclase/PrenylTrfase"/>
</dbReference>
<dbReference type="InterPro" id="IPR008949">
    <property type="entry name" value="Isoprenoid_synthase_dom_sf"/>
</dbReference>
<keyword evidence="2" id="KW-0479">Metal-binding</keyword>
<dbReference type="GO" id="GO:0000287">
    <property type="term" value="F:magnesium ion binding"/>
    <property type="evidence" value="ECO:0007669"/>
    <property type="project" value="InterPro"/>
</dbReference>
<gene>
    <name evidence="8" type="ORF">LTRI10_LOCUS13788</name>
</gene>
<organism evidence="8 9">
    <name type="scientific">Linum trigynum</name>
    <dbReference type="NCBI Taxonomy" id="586398"/>
    <lineage>
        <taxon>Eukaryota</taxon>
        <taxon>Viridiplantae</taxon>
        <taxon>Streptophyta</taxon>
        <taxon>Embryophyta</taxon>
        <taxon>Tracheophyta</taxon>
        <taxon>Spermatophyta</taxon>
        <taxon>Magnoliopsida</taxon>
        <taxon>eudicotyledons</taxon>
        <taxon>Gunneridae</taxon>
        <taxon>Pentapetalae</taxon>
        <taxon>rosids</taxon>
        <taxon>fabids</taxon>
        <taxon>Malpighiales</taxon>
        <taxon>Linaceae</taxon>
        <taxon>Linum</taxon>
    </lineage>
</organism>
<dbReference type="GO" id="GO:0010333">
    <property type="term" value="F:terpene synthase activity"/>
    <property type="evidence" value="ECO:0007669"/>
    <property type="project" value="InterPro"/>
</dbReference>
<sequence length="731" mass="82536">MVPSPAVAPCFPDSLKWVLENQREDGSWGLPAHSRPISLTKDALSSTLASVLALKRWGVGGDRHVQNALEFMERNSAALSDPTQQTPIGFDITFPAMIQTSVKDYNLNLPLKSAQIDSMLRDRATALSSANPGSQGRDAYLAYISEGIGSSQDWETAMKFQRQNGSLFNSPSATAAAFIHLHDPDSLRYLRSAAAAGKNGGVPVIYPHGIHAQLCLVDAVEGLGIDCHFAEEIKLALTHIYRSWQQGEEDIFLDPTTCAMAFRILRLHGYPVSADAFHRFTEERFWSDTLEGYLKDERAVLELHKASKLIFPRESIMEHQQAWTRQFLTKLVGKDESDNRPRTHESLVKKKVRNALSYPFRSDLEPVARKRNIEQFRTESSRILKSSFSCANFEGNDLAKLAVEDFNSLQSSHRGELQHLMMWLEEKGLDEMRLAKVRMGYCYFSAVATFSDADHSDARILFSKHALLVSLVDDLFDMFGTHEEILNLVHLFERWDANRPTSSQFSSERVETLYWAIHSTICENVEKAFPTQGRSVMNHIVELWVEMLKGMLKEAEWSKTNTIPTLEEYSTNATITLGVGAFLVPALYLAGQKLSEEVVKGPKFQKLFRETSNCGRLLNDSRGYEREAAEGKPNAVLLRMKQGKGGNGAEEEAMEEVERSIENLTRQVLEMALDEKDYGQVPSEIRDMFWKSIQVFYLFYMKEDLYHASTKLVNVVESVINEPISLHENLG</sequence>
<dbReference type="GO" id="GO:0009507">
    <property type="term" value="C:chloroplast"/>
    <property type="evidence" value="ECO:0007669"/>
    <property type="project" value="TreeGrafter"/>
</dbReference>
<evidence type="ECO:0000313" key="8">
    <source>
        <dbReference type="EMBL" id="CAL1371739.1"/>
    </source>
</evidence>
<dbReference type="EMBL" id="OZ034815">
    <property type="protein sequence ID" value="CAL1371739.1"/>
    <property type="molecule type" value="Genomic_DNA"/>
</dbReference>
<accession>A0AAV2DCZ3</accession>
<dbReference type="InterPro" id="IPR050148">
    <property type="entry name" value="Terpene_synthase-like"/>
</dbReference>
<protein>
    <submittedName>
        <fullName evidence="8">Uncharacterized protein</fullName>
    </submittedName>
</protein>
<keyword evidence="4" id="KW-0456">Lyase</keyword>
<feature type="domain" description="Terpene synthase N-terminal" evidence="6">
    <location>
        <begin position="153"/>
        <end position="356"/>
    </location>
</feature>
<dbReference type="FunFam" id="1.10.600.10:FF:000005">
    <property type="entry name" value="Ent-kaur-16-ene synthase, chloroplastic"/>
    <property type="match status" value="1"/>
</dbReference>
<evidence type="ECO:0000259" key="6">
    <source>
        <dbReference type="Pfam" id="PF01397"/>
    </source>
</evidence>
<keyword evidence="9" id="KW-1185">Reference proteome</keyword>
<dbReference type="AlphaFoldDB" id="A0AAV2DCZ3"/>
<proteinExistence type="predicted"/>
<name>A0AAV2DCZ3_9ROSI</name>
<evidence type="ECO:0000256" key="4">
    <source>
        <dbReference type="ARBA" id="ARBA00023239"/>
    </source>
</evidence>
<comment type="cofactor">
    <cofactor evidence="1">
        <name>Mg(2+)</name>
        <dbReference type="ChEBI" id="CHEBI:18420"/>
    </cofactor>
</comment>
<dbReference type="InterPro" id="IPR005630">
    <property type="entry name" value="Terpene_synthase_metal-bd"/>
</dbReference>
<evidence type="ECO:0000256" key="2">
    <source>
        <dbReference type="ARBA" id="ARBA00022723"/>
    </source>
</evidence>
<dbReference type="Gene3D" id="1.50.10.160">
    <property type="match status" value="1"/>
</dbReference>